<evidence type="ECO:0000313" key="1">
    <source>
        <dbReference type="EMBL" id="GAG05440.1"/>
    </source>
</evidence>
<dbReference type="AlphaFoldDB" id="X0UIL0"/>
<proteinExistence type="predicted"/>
<accession>X0UIL0</accession>
<sequence length="123" mass="14289">MEGAYEYEHTAAVKFKKCKFCEHEQNRKCSAKPGNRVVKLNKKRAKCKEFKADENRLSFTLMNKKPVPVIRRPDWFWLGKDELTKLASTLMAEHMVQSTAGEKDLDHPTTGDLSRFVIDEEKE</sequence>
<comment type="caution">
    <text evidence="1">The sequence shown here is derived from an EMBL/GenBank/DDBJ whole genome shotgun (WGS) entry which is preliminary data.</text>
</comment>
<gene>
    <name evidence="1" type="ORF">S01H1_46131</name>
</gene>
<dbReference type="EMBL" id="BARS01029516">
    <property type="protein sequence ID" value="GAG05440.1"/>
    <property type="molecule type" value="Genomic_DNA"/>
</dbReference>
<organism evidence="1">
    <name type="scientific">marine sediment metagenome</name>
    <dbReference type="NCBI Taxonomy" id="412755"/>
    <lineage>
        <taxon>unclassified sequences</taxon>
        <taxon>metagenomes</taxon>
        <taxon>ecological metagenomes</taxon>
    </lineage>
</organism>
<reference evidence="1" key="1">
    <citation type="journal article" date="2014" name="Front. Microbiol.">
        <title>High frequency of phylogenetically diverse reductive dehalogenase-homologous genes in deep subseafloor sedimentary metagenomes.</title>
        <authorList>
            <person name="Kawai M."/>
            <person name="Futagami T."/>
            <person name="Toyoda A."/>
            <person name="Takaki Y."/>
            <person name="Nishi S."/>
            <person name="Hori S."/>
            <person name="Arai W."/>
            <person name="Tsubouchi T."/>
            <person name="Morono Y."/>
            <person name="Uchiyama I."/>
            <person name="Ito T."/>
            <person name="Fujiyama A."/>
            <person name="Inagaki F."/>
            <person name="Takami H."/>
        </authorList>
    </citation>
    <scope>NUCLEOTIDE SEQUENCE</scope>
    <source>
        <strain evidence="1">Expedition CK06-06</strain>
    </source>
</reference>
<name>X0UIL0_9ZZZZ</name>
<protein>
    <submittedName>
        <fullName evidence="1">Uncharacterized protein</fullName>
    </submittedName>
</protein>